<dbReference type="AlphaFoldDB" id="A0A8J2MXT6"/>
<evidence type="ECO:0000259" key="2">
    <source>
        <dbReference type="Pfam" id="PF20516"/>
    </source>
</evidence>
<comment type="caution">
    <text evidence="3">The sequence shown here is derived from an EMBL/GenBank/DDBJ whole genome shotgun (WGS) entry which is preliminary data.</text>
</comment>
<sequence length="466" mass="52383">MLCASSGCDSSSIWCPPTPPPTFNSAVINGWLADQPVSPHPPHSDRKRTRSPFLQAPQPKRRKDSIEQLSPNEGYVEENAVLGDTATTLKPSRRSRQRGLTQPPLDLASFSGTHRPDSITPSGSYINALAHHPVLHPSNTNSSSSSVQSGKSKSKRATSPTKTYGDLQLLNKPVKYGVMDAERDDLPEDIRVLIEDLQTLCENVGIIPSKMQDRITGAKKRSQWTYETGRDELDLMIELDTIRRVQAAAVSLSTTGDHEPQWYCSVQWPLLDVAFRHLSHIEPKQISHALPIKECLPQTGERYSESRLVDFAINLIPQSVSDDSLSEWLRSQPNNLRTVNQSLYAPLCRHPTMISVEVKVNGTEEEARVQTGIWLSAWHERVSQIGANEDHRIITLPVIMVLNHYWHLYLAVDKGSHIEILQFTESIGDTLSLVKVYRILAVLRRLGKWGLETFEPWFKAKFLDLT</sequence>
<proteinExistence type="predicted"/>
<dbReference type="RefSeq" id="XP_043166526.1">
    <property type="nucleotide sequence ID" value="XM_043310591.1"/>
</dbReference>
<accession>A0A8J2MXT6</accession>
<organism evidence="3 4">
    <name type="scientific">Alternaria atra</name>
    <dbReference type="NCBI Taxonomy" id="119953"/>
    <lineage>
        <taxon>Eukaryota</taxon>
        <taxon>Fungi</taxon>
        <taxon>Dikarya</taxon>
        <taxon>Ascomycota</taxon>
        <taxon>Pezizomycotina</taxon>
        <taxon>Dothideomycetes</taxon>
        <taxon>Pleosporomycetidae</taxon>
        <taxon>Pleosporales</taxon>
        <taxon>Pleosporineae</taxon>
        <taxon>Pleosporaceae</taxon>
        <taxon>Alternaria</taxon>
        <taxon>Alternaria sect. Ulocladioides</taxon>
    </lineage>
</organism>
<dbReference type="EMBL" id="CAJRGZ010000016">
    <property type="protein sequence ID" value="CAG5152972.1"/>
    <property type="molecule type" value="Genomic_DNA"/>
</dbReference>
<dbReference type="InterPro" id="IPR046797">
    <property type="entry name" value="PDDEXK_12"/>
</dbReference>
<dbReference type="Pfam" id="PF20516">
    <property type="entry name" value="PDDEXK_12"/>
    <property type="match status" value="1"/>
</dbReference>
<gene>
    <name evidence="3" type="ORF">ALTATR162_LOCUS2985</name>
</gene>
<name>A0A8J2MXT6_9PLEO</name>
<evidence type="ECO:0000256" key="1">
    <source>
        <dbReference type="SAM" id="MobiDB-lite"/>
    </source>
</evidence>
<dbReference type="OrthoDB" id="3747161at2759"/>
<evidence type="ECO:0000313" key="4">
    <source>
        <dbReference type="Proteomes" id="UP000676310"/>
    </source>
</evidence>
<reference evidence="3" key="1">
    <citation type="submission" date="2021-05" db="EMBL/GenBank/DDBJ databases">
        <authorList>
            <person name="Stam R."/>
        </authorList>
    </citation>
    <scope>NUCLEOTIDE SEQUENCE</scope>
    <source>
        <strain evidence="3">CS162</strain>
    </source>
</reference>
<feature type="region of interest" description="Disordered" evidence="1">
    <location>
        <begin position="32"/>
        <end position="166"/>
    </location>
</feature>
<feature type="domain" description="PD-(D/E)XK nuclease-like" evidence="2">
    <location>
        <begin position="220"/>
        <end position="454"/>
    </location>
</feature>
<dbReference type="GeneID" id="67014490"/>
<keyword evidence="4" id="KW-1185">Reference proteome</keyword>
<dbReference type="Proteomes" id="UP000676310">
    <property type="component" value="Unassembled WGS sequence"/>
</dbReference>
<evidence type="ECO:0000313" key="3">
    <source>
        <dbReference type="EMBL" id="CAG5152972.1"/>
    </source>
</evidence>
<protein>
    <recommendedName>
        <fullName evidence="2">PD-(D/E)XK nuclease-like domain-containing protein</fullName>
    </recommendedName>
</protein>
<feature type="compositionally biased region" description="Low complexity" evidence="1">
    <location>
        <begin position="142"/>
        <end position="151"/>
    </location>
</feature>